<evidence type="ECO:0000256" key="1">
    <source>
        <dbReference type="SAM" id="MobiDB-lite"/>
    </source>
</evidence>
<reference evidence="2 3" key="1">
    <citation type="submission" date="2019-05" db="EMBL/GenBank/DDBJ databases">
        <title>Another draft genome of Portunus trituberculatus and its Hox gene families provides insights of decapod evolution.</title>
        <authorList>
            <person name="Jeong J.-H."/>
            <person name="Song I."/>
            <person name="Kim S."/>
            <person name="Choi T."/>
            <person name="Kim D."/>
            <person name="Ryu S."/>
            <person name="Kim W."/>
        </authorList>
    </citation>
    <scope>NUCLEOTIDE SEQUENCE [LARGE SCALE GENOMIC DNA]</scope>
    <source>
        <tissue evidence="2">Muscle</tissue>
    </source>
</reference>
<dbReference type="EMBL" id="VSRR010007141">
    <property type="protein sequence ID" value="MPC46296.1"/>
    <property type="molecule type" value="Genomic_DNA"/>
</dbReference>
<comment type="caution">
    <text evidence="2">The sequence shown here is derived from an EMBL/GenBank/DDBJ whole genome shotgun (WGS) entry which is preliminary data.</text>
</comment>
<dbReference type="Proteomes" id="UP000324222">
    <property type="component" value="Unassembled WGS sequence"/>
</dbReference>
<proteinExistence type="predicted"/>
<dbReference type="AlphaFoldDB" id="A0A5B7FLB4"/>
<name>A0A5B7FLB4_PORTR</name>
<accession>A0A5B7FLB4</accession>
<evidence type="ECO:0000313" key="3">
    <source>
        <dbReference type="Proteomes" id="UP000324222"/>
    </source>
</evidence>
<evidence type="ECO:0000313" key="2">
    <source>
        <dbReference type="EMBL" id="MPC46296.1"/>
    </source>
</evidence>
<sequence length="153" mass="16937">MRWSLVHISESAPRRRHPPARHSPLGTRNPTRPSFSKQPLDPLKRASRPGGPVAGSDAGLILPTPPPSPPKPPPPPLVLPGVEGRNTRSTTDFNIGSFGPLEDKRGLENHIPSLSSREDLMMAQHQREGEERPYTTRDKGMLFCKHDLIRLIS</sequence>
<feature type="compositionally biased region" description="Polar residues" evidence="1">
    <location>
        <begin position="26"/>
        <end position="37"/>
    </location>
</feature>
<organism evidence="2 3">
    <name type="scientific">Portunus trituberculatus</name>
    <name type="common">Swimming crab</name>
    <name type="synonym">Neptunus trituberculatus</name>
    <dbReference type="NCBI Taxonomy" id="210409"/>
    <lineage>
        <taxon>Eukaryota</taxon>
        <taxon>Metazoa</taxon>
        <taxon>Ecdysozoa</taxon>
        <taxon>Arthropoda</taxon>
        <taxon>Crustacea</taxon>
        <taxon>Multicrustacea</taxon>
        <taxon>Malacostraca</taxon>
        <taxon>Eumalacostraca</taxon>
        <taxon>Eucarida</taxon>
        <taxon>Decapoda</taxon>
        <taxon>Pleocyemata</taxon>
        <taxon>Brachyura</taxon>
        <taxon>Eubrachyura</taxon>
        <taxon>Portunoidea</taxon>
        <taxon>Portunidae</taxon>
        <taxon>Portuninae</taxon>
        <taxon>Portunus</taxon>
    </lineage>
</organism>
<gene>
    <name evidence="2" type="ORF">E2C01_040013</name>
</gene>
<keyword evidence="3" id="KW-1185">Reference proteome</keyword>
<protein>
    <submittedName>
        <fullName evidence="2">Uncharacterized protein</fullName>
    </submittedName>
</protein>
<feature type="compositionally biased region" description="Pro residues" evidence="1">
    <location>
        <begin position="63"/>
        <end position="78"/>
    </location>
</feature>
<feature type="region of interest" description="Disordered" evidence="1">
    <location>
        <begin position="1"/>
        <end position="108"/>
    </location>
</feature>